<dbReference type="SUPFAM" id="SSF47413">
    <property type="entry name" value="lambda repressor-like DNA-binding domains"/>
    <property type="match status" value="1"/>
</dbReference>
<dbReference type="GO" id="GO:0003677">
    <property type="term" value="F:DNA binding"/>
    <property type="evidence" value="ECO:0007669"/>
    <property type="project" value="InterPro"/>
</dbReference>
<dbReference type="InterPro" id="IPR011990">
    <property type="entry name" value="TPR-like_helical_dom_sf"/>
</dbReference>
<protein>
    <submittedName>
        <fullName evidence="2">Helix-turn-helix domain-containing protein</fullName>
    </submittedName>
</protein>
<dbReference type="SMART" id="SM00530">
    <property type="entry name" value="HTH_XRE"/>
    <property type="match status" value="1"/>
</dbReference>
<organism evidence="2 3">
    <name type="scientific">Candidatus Scatomorpha intestinigallinarum</name>
    <dbReference type="NCBI Taxonomy" id="2840923"/>
    <lineage>
        <taxon>Bacteria</taxon>
        <taxon>Bacillati</taxon>
        <taxon>Bacillota</taxon>
        <taxon>Clostridia</taxon>
        <taxon>Eubacteriales</taxon>
        <taxon>Candidatus Scatomorpha</taxon>
    </lineage>
</organism>
<gene>
    <name evidence="2" type="ORF">IAD36_02555</name>
</gene>
<dbReference type="InterPro" id="IPR019734">
    <property type="entry name" value="TPR_rpt"/>
</dbReference>
<feature type="domain" description="HTH cro/C1-type" evidence="1">
    <location>
        <begin position="10"/>
        <end position="63"/>
    </location>
</feature>
<evidence type="ECO:0000313" key="2">
    <source>
        <dbReference type="EMBL" id="HIR54467.1"/>
    </source>
</evidence>
<dbReference type="PROSITE" id="PS50943">
    <property type="entry name" value="HTH_CROC1"/>
    <property type="match status" value="1"/>
</dbReference>
<comment type="caution">
    <text evidence="2">The sequence shown here is derived from an EMBL/GenBank/DDBJ whole genome shotgun (WGS) entry which is preliminary data.</text>
</comment>
<sequence length="385" mass="43195">MRPELAGALIRRARLEKNWSQEGLCRGICSVSWLSKIEAGREGADPELVSALFARLGLDMAERPESAELIGRCYEAAFSLDYEAWDGLLAELRAARLEKGPFCLDAELLGRLFSDEHAAPGWARDLEPALGPGQRALLYWLSGDFEALCRLDGRAFALYLRGEEAYARGNNTLALELLERACRLAADEGRLRVLMHARLLIGNCYSNSMQYEAMLRHYEAAERMARTLGDEDSVRSIEYNRAATALELGRAQEAYDALTRLGAKSAMELHKLAAACELLGKRDEALAALDRAEEAEAPSPEPVRELAGRICGLVRCRLEHPDYLERPEYGAELMELFETMRSELPIGYASFHLPRVLEWLRARRMYRQAYELLLDFPGYCGSGKI</sequence>
<name>A0A9D1DKJ3_9FIRM</name>
<evidence type="ECO:0000313" key="3">
    <source>
        <dbReference type="Proteomes" id="UP000824238"/>
    </source>
</evidence>
<dbReference type="InterPro" id="IPR001387">
    <property type="entry name" value="Cro/C1-type_HTH"/>
</dbReference>
<dbReference type="Proteomes" id="UP000824238">
    <property type="component" value="Unassembled WGS sequence"/>
</dbReference>
<dbReference type="InterPro" id="IPR010982">
    <property type="entry name" value="Lambda_DNA-bd_dom_sf"/>
</dbReference>
<evidence type="ECO:0000259" key="1">
    <source>
        <dbReference type="PROSITE" id="PS50943"/>
    </source>
</evidence>
<accession>A0A9D1DKJ3</accession>
<dbReference type="Pfam" id="PF13560">
    <property type="entry name" value="HTH_31"/>
    <property type="match status" value="1"/>
</dbReference>
<proteinExistence type="predicted"/>
<dbReference type="AlphaFoldDB" id="A0A9D1DKJ3"/>
<reference evidence="2" key="2">
    <citation type="journal article" date="2021" name="PeerJ">
        <title>Extensive microbial diversity within the chicken gut microbiome revealed by metagenomics and culture.</title>
        <authorList>
            <person name="Gilroy R."/>
            <person name="Ravi A."/>
            <person name="Getino M."/>
            <person name="Pursley I."/>
            <person name="Horton D.L."/>
            <person name="Alikhan N.F."/>
            <person name="Baker D."/>
            <person name="Gharbi K."/>
            <person name="Hall N."/>
            <person name="Watson M."/>
            <person name="Adriaenssens E.M."/>
            <person name="Foster-Nyarko E."/>
            <person name="Jarju S."/>
            <person name="Secka A."/>
            <person name="Antonio M."/>
            <person name="Oren A."/>
            <person name="Chaudhuri R.R."/>
            <person name="La Ragione R."/>
            <person name="Hildebrand F."/>
            <person name="Pallen M.J."/>
        </authorList>
    </citation>
    <scope>NUCLEOTIDE SEQUENCE</scope>
    <source>
        <strain evidence="2">ChiGjej3B3-7149</strain>
    </source>
</reference>
<dbReference type="Gene3D" id="1.25.40.10">
    <property type="entry name" value="Tetratricopeptide repeat domain"/>
    <property type="match status" value="2"/>
</dbReference>
<dbReference type="SUPFAM" id="SSF48452">
    <property type="entry name" value="TPR-like"/>
    <property type="match status" value="1"/>
</dbReference>
<dbReference type="SMART" id="SM00028">
    <property type="entry name" value="TPR"/>
    <property type="match status" value="3"/>
</dbReference>
<reference evidence="2" key="1">
    <citation type="submission" date="2020-10" db="EMBL/GenBank/DDBJ databases">
        <authorList>
            <person name="Gilroy R."/>
        </authorList>
    </citation>
    <scope>NUCLEOTIDE SEQUENCE</scope>
    <source>
        <strain evidence="2">ChiGjej3B3-7149</strain>
    </source>
</reference>
<dbReference type="CDD" id="cd00093">
    <property type="entry name" value="HTH_XRE"/>
    <property type="match status" value="1"/>
</dbReference>
<dbReference type="EMBL" id="DVHH01000067">
    <property type="protein sequence ID" value="HIR54467.1"/>
    <property type="molecule type" value="Genomic_DNA"/>
</dbReference>